<evidence type="ECO:0000256" key="2">
    <source>
        <dbReference type="ARBA" id="ARBA00022989"/>
    </source>
</evidence>
<dbReference type="Gene3D" id="1.20.1250.20">
    <property type="entry name" value="MFS general substrate transporter like domains"/>
    <property type="match status" value="1"/>
</dbReference>
<keyword evidence="3 4" id="KW-0472">Membrane</keyword>
<dbReference type="PANTHER" id="PTHR23531:SF1">
    <property type="entry name" value="QUINOLENE RESISTANCE PROTEIN NORA"/>
    <property type="match status" value="1"/>
</dbReference>
<feature type="transmembrane region" description="Helical" evidence="4">
    <location>
        <begin position="314"/>
        <end position="336"/>
    </location>
</feature>
<feature type="transmembrane region" description="Helical" evidence="4">
    <location>
        <begin position="227"/>
        <end position="247"/>
    </location>
</feature>
<keyword evidence="1 4" id="KW-0812">Transmembrane</keyword>
<dbReference type="AlphaFoldDB" id="A0AAU8THC6"/>
<organism evidence="6 7">
    <name type="scientific">Pseudomonas synxantha</name>
    <dbReference type="NCBI Taxonomy" id="47883"/>
    <lineage>
        <taxon>Bacteria</taxon>
        <taxon>Pseudomonadati</taxon>
        <taxon>Pseudomonadota</taxon>
        <taxon>Gammaproteobacteria</taxon>
        <taxon>Pseudomonadales</taxon>
        <taxon>Pseudomonadaceae</taxon>
        <taxon>Pseudomonas</taxon>
    </lineage>
</organism>
<feature type="transmembrane region" description="Helical" evidence="4">
    <location>
        <begin position="348"/>
        <end position="368"/>
    </location>
</feature>
<evidence type="ECO:0000256" key="1">
    <source>
        <dbReference type="ARBA" id="ARBA00022692"/>
    </source>
</evidence>
<sequence>MVNSWHKSNDQVLLMHATSPVGAKTFALFCLASFLLSLSYGSTFLLSLLIHSRGGNEHDAGSVIATAMLSTFVAVLLSGHLADALGAARAIASTGVLLVLACLGFALAPGFGQGLMLFGLSLGLGWGVFYTLGPIIVTLLVEPCQHAKYFALLSGSMLSGIGSGPLLGRAAIALDLPLTTAFYIAGLASLAGVVMFWRMGTLLKGHANVPASRITWFASRRVLSSKAVFAILMVGLGGCVFGGLSSFQTSYAAAHGLDYSLFFAGFLTAAITSRLLVAGFVVKRDAYQAACVLSGIMLGAIALFAFGVSGNLSYLLAAAILGVGYGLTYSVINGLVANEAPSGTTSQALLLFSMAYFVGVFGFPWLAGKIIVDYGLWAMMLSVLVIAALNWAIAALRLITRSVWAHKTNTGELIPFVDIKARSPNEGGPIQGKDINHMETPS</sequence>
<keyword evidence="2 4" id="KW-1133">Transmembrane helix</keyword>
<reference evidence="6 7" key="1">
    <citation type="journal article" date="2015" name="Genome Announc.">
        <title>Complete Genome Sequence of Biocontrol Strain Pseudomonas fluorescens LBUM223.</title>
        <authorList>
            <person name="Roquigny R."/>
            <person name="Arseneault T."/>
            <person name="Gadkar V.J."/>
            <person name="Novinscak A."/>
            <person name="Joly D.L."/>
            <person name="Filion M."/>
        </authorList>
    </citation>
    <scope>NUCLEOTIDE SEQUENCE [LARGE SCALE GENOMIC DNA]</scope>
    <source>
        <strain evidence="6 7">LBUM223</strain>
    </source>
</reference>
<feature type="transmembrane region" description="Helical" evidence="4">
    <location>
        <begin position="374"/>
        <end position="399"/>
    </location>
</feature>
<protein>
    <recommendedName>
        <fullName evidence="5">Major facilitator superfamily (MFS) profile domain-containing protein</fullName>
    </recommendedName>
</protein>
<feature type="transmembrane region" description="Helical" evidence="4">
    <location>
        <begin position="180"/>
        <end position="197"/>
    </location>
</feature>
<feature type="transmembrane region" description="Helical" evidence="4">
    <location>
        <begin position="90"/>
        <end position="108"/>
    </location>
</feature>
<evidence type="ECO:0000256" key="3">
    <source>
        <dbReference type="ARBA" id="ARBA00023136"/>
    </source>
</evidence>
<accession>A0AAU8THC6</accession>
<feature type="transmembrane region" description="Helical" evidence="4">
    <location>
        <begin position="60"/>
        <end position="78"/>
    </location>
</feature>
<dbReference type="EMBL" id="CP011117">
    <property type="protein sequence ID" value="AKA82078.1"/>
    <property type="molecule type" value="Genomic_DNA"/>
</dbReference>
<proteinExistence type="predicted"/>
<dbReference type="Proteomes" id="UP000033099">
    <property type="component" value="Chromosome"/>
</dbReference>
<dbReference type="KEGG" id="pfb:VO64_1532"/>
<evidence type="ECO:0000313" key="6">
    <source>
        <dbReference type="EMBL" id="AKA82078.1"/>
    </source>
</evidence>
<dbReference type="SUPFAM" id="SSF103473">
    <property type="entry name" value="MFS general substrate transporter"/>
    <property type="match status" value="1"/>
</dbReference>
<dbReference type="Pfam" id="PF07690">
    <property type="entry name" value="MFS_1"/>
    <property type="match status" value="1"/>
</dbReference>
<evidence type="ECO:0000259" key="5">
    <source>
        <dbReference type="PROSITE" id="PS50850"/>
    </source>
</evidence>
<evidence type="ECO:0000256" key="4">
    <source>
        <dbReference type="SAM" id="Phobius"/>
    </source>
</evidence>
<dbReference type="InterPro" id="IPR036259">
    <property type="entry name" value="MFS_trans_sf"/>
</dbReference>
<evidence type="ECO:0000313" key="7">
    <source>
        <dbReference type="Proteomes" id="UP000033099"/>
    </source>
</evidence>
<feature type="transmembrane region" description="Helical" evidence="4">
    <location>
        <begin position="114"/>
        <end position="137"/>
    </location>
</feature>
<dbReference type="InterPro" id="IPR011701">
    <property type="entry name" value="MFS"/>
</dbReference>
<feature type="transmembrane region" description="Helical" evidence="4">
    <location>
        <begin position="259"/>
        <end position="282"/>
    </location>
</feature>
<feature type="transmembrane region" description="Helical" evidence="4">
    <location>
        <begin position="149"/>
        <end position="168"/>
    </location>
</feature>
<name>A0AAU8THC6_9PSED</name>
<feature type="transmembrane region" description="Helical" evidence="4">
    <location>
        <begin position="21"/>
        <end position="40"/>
    </location>
</feature>
<feature type="domain" description="Major facilitator superfamily (MFS) profile" evidence="5">
    <location>
        <begin position="25"/>
        <end position="403"/>
    </location>
</feature>
<feature type="transmembrane region" description="Helical" evidence="4">
    <location>
        <begin position="289"/>
        <end position="308"/>
    </location>
</feature>
<gene>
    <name evidence="6" type="ORF">VO64_1532</name>
</gene>
<dbReference type="InterPro" id="IPR020846">
    <property type="entry name" value="MFS_dom"/>
</dbReference>
<dbReference type="InterPro" id="IPR052714">
    <property type="entry name" value="MFS_Exporter"/>
</dbReference>
<dbReference type="PANTHER" id="PTHR23531">
    <property type="entry name" value="QUINOLENE RESISTANCE PROTEIN NORA"/>
    <property type="match status" value="1"/>
</dbReference>
<dbReference type="GO" id="GO:0022857">
    <property type="term" value="F:transmembrane transporter activity"/>
    <property type="evidence" value="ECO:0007669"/>
    <property type="project" value="InterPro"/>
</dbReference>
<dbReference type="PROSITE" id="PS50850">
    <property type="entry name" value="MFS"/>
    <property type="match status" value="1"/>
</dbReference>